<sequence length="946" mass="107416">MQRDSGVKRRLRGSSQLSFDGKDNNEWNLQERAQNNTQNNSFTNDNLYESLNTFQKKPDRFNSNYNSGNKSENFSFDFAPSTMGNIKGDIDHIALQKSQVFNQENDPDPFFFDTRVKRSISYGRINEQDDGNTLLQTKNNSEPKKEKTKLVYKESYSNEQKNKTLEYNDLIKSTEFDNISSNIPLKSRDSQAEKEEILRELEAELQEFDTENIKRLYGKRNSSTIQNTEYESPFSFPSEKKISTFNIDNYSKLMSGLHPPKNIEKIPDINSSYKNEQKSLNILSESKNSFIYSTPATGYEKNSNSTNTDQIFPTDSFNAVDTVKPSMLRIPPKLPQNSIGSERMARLGRLGLAKPRRLNAKQRSNLDIEDDTETHSVNEENEMENIFSRNNTANNDKISSGYLSSSFGESEPIYNLEKDFSGKEPTSENIDIYKTNERLFNNTSRLIRSDSEQPKKDTNSQKTTVNYSSDIEMADVDYNVNTPKPEKLEKNKELKEKVILDEKYIPHKTESSHLVDEKKQNNSPAPTPLIQKFHTDPDPVINVHNNDPIQDNSSRSSARRQQSKPTGFSSNQITFDPKRMLKINGRDYTKICLSGRGGSSKVYKVLGGKNELFAIKRVSLAKTEPSVVQGYMDECKLLRELHGNPFIIQLYDSEIQRDKKIFLMVMELGEIDLAGLLKNHGSKPLSMNFIRLYWEQMLNAVQAIHDAKIVHSDLKPANFLLVKGNLKLIDFGIAKAIGNDTTNIHRDQQIGTVNYMSPEALQDTSAGSGKRLMKLGRSSDVWSLGCILYQLCYGLTPFAKLSMFQRLVAIPNNDHKIDYPKYRAGMLQVTSSETDPNSPDYVPTARSSNGGDMVVDESMADDREVAPLDLISVIGSCLNRDPKKRPTIPEMLCHSFLAVEPKENIEKRAVEKALYILSKNSNFQDVLKSNYNGKGLEELVQKLLGN</sequence>
<keyword evidence="1" id="KW-0723">Serine/threonine-protein kinase</keyword>
<dbReference type="InterPro" id="IPR011009">
    <property type="entry name" value="Kinase-like_dom_sf"/>
</dbReference>
<feature type="region of interest" description="Disordered" evidence="6">
    <location>
        <begin position="830"/>
        <end position="851"/>
    </location>
</feature>
<feature type="region of interest" description="Disordered" evidence="6">
    <location>
        <begin position="127"/>
        <end position="148"/>
    </location>
</feature>
<feature type="compositionally biased region" description="Basic and acidic residues" evidence="6">
    <location>
        <begin position="509"/>
        <end position="520"/>
    </location>
</feature>
<feature type="compositionally biased region" description="Polar residues" evidence="6">
    <location>
        <begin position="543"/>
        <end position="552"/>
    </location>
</feature>
<feature type="region of interest" description="Disordered" evidence="6">
    <location>
        <begin position="443"/>
        <end position="470"/>
    </location>
</feature>
<evidence type="ECO:0000256" key="3">
    <source>
        <dbReference type="ARBA" id="ARBA00022741"/>
    </source>
</evidence>
<dbReference type="PANTHER" id="PTHR22974:SF21">
    <property type="entry name" value="DUAL SPECIFICITY PROTEIN KINASE TTK"/>
    <property type="match status" value="1"/>
</dbReference>
<dbReference type="GO" id="GO:0000776">
    <property type="term" value="C:kinetochore"/>
    <property type="evidence" value="ECO:0007669"/>
    <property type="project" value="TreeGrafter"/>
</dbReference>
<dbReference type="SUPFAM" id="SSF56112">
    <property type="entry name" value="Protein kinase-like (PK-like)"/>
    <property type="match status" value="1"/>
</dbReference>
<comment type="caution">
    <text evidence="8">The sequence shown here is derived from an EMBL/GenBank/DDBJ whole genome shotgun (WGS) entry which is preliminary data.</text>
</comment>
<feature type="compositionally biased region" description="Polar residues" evidence="6">
    <location>
        <begin position="131"/>
        <end position="140"/>
    </location>
</feature>
<evidence type="ECO:0000256" key="6">
    <source>
        <dbReference type="SAM" id="MobiDB-lite"/>
    </source>
</evidence>
<dbReference type="Gene3D" id="1.10.510.10">
    <property type="entry name" value="Transferase(Phosphotransferase) domain 1"/>
    <property type="match status" value="1"/>
</dbReference>
<dbReference type="GO" id="GO:0007094">
    <property type="term" value="P:mitotic spindle assembly checkpoint signaling"/>
    <property type="evidence" value="ECO:0007669"/>
    <property type="project" value="TreeGrafter"/>
</dbReference>
<dbReference type="GO" id="GO:0033316">
    <property type="term" value="P:meiotic spindle assembly checkpoint signaling"/>
    <property type="evidence" value="ECO:0007669"/>
    <property type="project" value="TreeGrafter"/>
</dbReference>
<keyword evidence="2" id="KW-0808">Transferase</keyword>
<dbReference type="SMART" id="SM00220">
    <property type="entry name" value="S_TKc"/>
    <property type="match status" value="1"/>
</dbReference>
<dbReference type="InterPro" id="IPR027084">
    <property type="entry name" value="Mps1_cat"/>
</dbReference>
<feature type="region of interest" description="Disordered" evidence="6">
    <location>
        <begin position="1"/>
        <end position="25"/>
    </location>
</feature>
<feature type="compositionally biased region" description="Polar residues" evidence="6">
    <location>
        <begin position="460"/>
        <end position="469"/>
    </location>
</feature>
<dbReference type="Gene3D" id="3.30.200.20">
    <property type="entry name" value="Phosphorylase Kinase, domain 1"/>
    <property type="match status" value="1"/>
</dbReference>
<organism evidence="8 9">
    <name type="scientific">Smittium angustum</name>
    <dbReference type="NCBI Taxonomy" id="133377"/>
    <lineage>
        <taxon>Eukaryota</taxon>
        <taxon>Fungi</taxon>
        <taxon>Fungi incertae sedis</taxon>
        <taxon>Zoopagomycota</taxon>
        <taxon>Kickxellomycotina</taxon>
        <taxon>Harpellomycetes</taxon>
        <taxon>Harpellales</taxon>
        <taxon>Legeriomycetaceae</taxon>
        <taxon>Smittium</taxon>
    </lineage>
</organism>
<dbReference type="EMBL" id="MBFU01000010">
    <property type="protein sequence ID" value="PWA03627.1"/>
    <property type="molecule type" value="Genomic_DNA"/>
</dbReference>
<gene>
    <name evidence="8" type="ORF">BB558_000205</name>
</gene>
<dbReference type="InterPro" id="IPR000719">
    <property type="entry name" value="Prot_kinase_dom"/>
</dbReference>
<keyword evidence="9" id="KW-1185">Reference proteome</keyword>
<dbReference type="GO" id="GO:0098813">
    <property type="term" value="P:nuclear chromosome segregation"/>
    <property type="evidence" value="ECO:0007669"/>
    <property type="project" value="UniProtKB-ARBA"/>
</dbReference>
<proteinExistence type="predicted"/>
<evidence type="ECO:0000256" key="5">
    <source>
        <dbReference type="ARBA" id="ARBA00022840"/>
    </source>
</evidence>
<reference evidence="8 9" key="1">
    <citation type="journal article" date="2018" name="MBio">
        <title>Comparative Genomics Reveals the Core Gene Toolbox for the Fungus-Insect Symbiosis.</title>
        <authorList>
            <person name="Wang Y."/>
            <person name="Stata M."/>
            <person name="Wang W."/>
            <person name="Stajich J.E."/>
            <person name="White M.M."/>
            <person name="Moncalvo J.M."/>
        </authorList>
    </citation>
    <scope>NUCLEOTIDE SEQUENCE [LARGE SCALE GENOMIC DNA]</scope>
    <source>
        <strain evidence="8 9">AUS-126-30</strain>
    </source>
</reference>
<keyword evidence="4" id="KW-0418">Kinase</keyword>
<feature type="compositionally biased region" description="Basic and acidic residues" evidence="6">
    <location>
        <begin position="447"/>
        <end position="459"/>
    </location>
</feature>
<dbReference type="CDD" id="cd14131">
    <property type="entry name" value="PKc_Mps1"/>
    <property type="match status" value="1"/>
</dbReference>
<keyword evidence="5" id="KW-0067">ATP-binding</keyword>
<dbReference type="GO" id="GO:0034501">
    <property type="term" value="P:protein localization to kinetochore"/>
    <property type="evidence" value="ECO:0007669"/>
    <property type="project" value="TreeGrafter"/>
</dbReference>
<dbReference type="Pfam" id="PF00069">
    <property type="entry name" value="Pkinase"/>
    <property type="match status" value="1"/>
</dbReference>
<dbReference type="InterPro" id="IPR008271">
    <property type="entry name" value="Ser/Thr_kinase_AS"/>
</dbReference>
<dbReference type="GO" id="GO:0004674">
    <property type="term" value="F:protein serine/threonine kinase activity"/>
    <property type="evidence" value="ECO:0007669"/>
    <property type="project" value="UniProtKB-KW"/>
</dbReference>
<dbReference type="FunFam" id="3.30.200.20:FF:000131">
    <property type="entry name" value="Dual specificity protein kinase TTK"/>
    <property type="match status" value="1"/>
</dbReference>
<accession>A0A2U1JEW0</accession>
<evidence type="ECO:0000256" key="2">
    <source>
        <dbReference type="ARBA" id="ARBA00022679"/>
    </source>
</evidence>
<feature type="domain" description="Protein kinase" evidence="7">
    <location>
        <begin position="588"/>
        <end position="897"/>
    </location>
</feature>
<feature type="region of interest" description="Disordered" evidence="6">
    <location>
        <begin position="356"/>
        <end position="376"/>
    </location>
</feature>
<dbReference type="PANTHER" id="PTHR22974">
    <property type="entry name" value="MIXED LINEAGE PROTEIN KINASE"/>
    <property type="match status" value="1"/>
</dbReference>
<feature type="region of interest" description="Disordered" evidence="6">
    <location>
        <begin position="509"/>
        <end position="573"/>
    </location>
</feature>
<evidence type="ECO:0000313" key="8">
    <source>
        <dbReference type="EMBL" id="PWA03627.1"/>
    </source>
</evidence>
<evidence type="ECO:0000259" key="7">
    <source>
        <dbReference type="PROSITE" id="PS50011"/>
    </source>
</evidence>
<evidence type="ECO:0000256" key="1">
    <source>
        <dbReference type="ARBA" id="ARBA00022527"/>
    </source>
</evidence>
<keyword evidence="3" id="KW-0547">Nucleotide-binding</keyword>
<protein>
    <recommendedName>
        <fullName evidence="7">Protein kinase domain-containing protein</fullName>
    </recommendedName>
</protein>
<evidence type="ECO:0000313" key="9">
    <source>
        <dbReference type="Proteomes" id="UP000245591"/>
    </source>
</evidence>
<dbReference type="Proteomes" id="UP000245591">
    <property type="component" value="Unassembled WGS sequence"/>
</dbReference>
<dbReference type="PROSITE" id="PS50011">
    <property type="entry name" value="PROTEIN_KINASE_DOM"/>
    <property type="match status" value="1"/>
</dbReference>
<evidence type="ECO:0000256" key="4">
    <source>
        <dbReference type="ARBA" id="ARBA00022777"/>
    </source>
</evidence>
<dbReference type="AlphaFoldDB" id="A0A2U1JEW0"/>
<dbReference type="PROSITE" id="PS00108">
    <property type="entry name" value="PROTEIN_KINASE_ST"/>
    <property type="match status" value="1"/>
</dbReference>
<dbReference type="GO" id="GO:0005634">
    <property type="term" value="C:nucleus"/>
    <property type="evidence" value="ECO:0007669"/>
    <property type="project" value="TreeGrafter"/>
</dbReference>
<dbReference type="GO" id="GO:0004712">
    <property type="term" value="F:protein serine/threonine/tyrosine kinase activity"/>
    <property type="evidence" value="ECO:0007669"/>
    <property type="project" value="TreeGrafter"/>
</dbReference>
<name>A0A2U1JEW0_SMIAN</name>
<dbReference type="GO" id="GO:0005524">
    <property type="term" value="F:ATP binding"/>
    <property type="evidence" value="ECO:0007669"/>
    <property type="project" value="UniProtKB-KW"/>
</dbReference>
<feature type="compositionally biased region" description="Polar residues" evidence="6">
    <location>
        <begin position="564"/>
        <end position="573"/>
    </location>
</feature>